<dbReference type="InterPro" id="IPR009467">
    <property type="entry name" value="Glycolipid-bd_prot_put"/>
</dbReference>
<evidence type="ECO:0000313" key="1">
    <source>
        <dbReference type="EMBL" id="ADB48753.1"/>
    </source>
</evidence>
<dbReference type="EMBL" id="CP001854">
    <property type="protein sequence ID" value="ADB48753.1"/>
    <property type="molecule type" value="Genomic_DNA"/>
</dbReference>
<keyword evidence="2" id="KW-1185">Reference proteome</keyword>
<dbReference type="eggNOG" id="COG3554">
    <property type="taxonomic scope" value="Bacteria"/>
</dbReference>
<name>D3F680_CONWI</name>
<dbReference type="KEGG" id="cwo:Cwoe_0317"/>
<dbReference type="STRING" id="469383.Cwoe_0317"/>
<dbReference type="HOGENOM" id="CLU_055771_1_0_11"/>
<accession>D3F680</accession>
<organism evidence="1 2">
    <name type="scientific">Conexibacter woesei (strain DSM 14684 / CCUG 47730 / CIP 108061 / JCM 11494 / NBRC 100937 / ID131577)</name>
    <dbReference type="NCBI Taxonomy" id="469383"/>
    <lineage>
        <taxon>Bacteria</taxon>
        <taxon>Bacillati</taxon>
        <taxon>Actinomycetota</taxon>
        <taxon>Thermoleophilia</taxon>
        <taxon>Solirubrobacterales</taxon>
        <taxon>Conexibacteraceae</taxon>
        <taxon>Conexibacter</taxon>
    </lineage>
</organism>
<dbReference type="Proteomes" id="UP000008229">
    <property type="component" value="Chromosome"/>
</dbReference>
<evidence type="ECO:0000313" key="2">
    <source>
        <dbReference type="Proteomes" id="UP000008229"/>
    </source>
</evidence>
<evidence type="ECO:0008006" key="3">
    <source>
        <dbReference type="Google" id="ProtNLM"/>
    </source>
</evidence>
<dbReference type="Pfam" id="PF06475">
    <property type="entry name" value="Glycolipid_bind"/>
    <property type="match status" value="1"/>
</dbReference>
<reference evidence="2" key="2">
    <citation type="submission" date="2010-01" db="EMBL/GenBank/DDBJ databases">
        <title>The complete genome of Conexibacter woesei DSM 14684.</title>
        <authorList>
            <consortium name="US DOE Joint Genome Institute (JGI-PGF)"/>
            <person name="Lucas S."/>
            <person name="Copeland A."/>
            <person name="Lapidus A."/>
            <person name="Glavina del Rio T."/>
            <person name="Dalin E."/>
            <person name="Tice H."/>
            <person name="Bruce D."/>
            <person name="Goodwin L."/>
            <person name="Pitluck S."/>
            <person name="Kyrpides N."/>
            <person name="Mavromatis K."/>
            <person name="Ivanova N."/>
            <person name="Mikhailova N."/>
            <person name="Chertkov O."/>
            <person name="Brettin T."/>
            <person name="Detter J.C."/>
            <person name="Han C."/>
            <person name="Larimer F."/>
            <person name="Land M."/>
            <person name="Hauser L."/>
            <person name="Markowitz V."/>
            <person name="Cheng J.-F."/>
            <person name="Hugenholtz P."/>
            <person name="Woyke T."/>
            <person name="Wu D."/>
            <person name="Pukall R."/>
            <person name="Steenblock K."/>
            <person name="Schneider S."/>
            <person name="Klenk H.-P."/>
            <person name="Eisen J.A."/>
        </authorList>
    </citation>
    <scope>NUCLEOTIDE SEQUENCE [LARGE SCALE GENOMIC DNA]</scope>
    <source>
        <strain evidence="2">DSM 14684 / CIP 108061 / JCM 11494 / NBRC 100937 / ID131577</strain>
    </source>
</reference>
<proteinExistence type="predicted"/>
<reference evidence="1 2" key="1">
    <citation type="journal article" date="2010" name="Stand. Genomic Sci.">
        <title>Complete genome sequence of Conexibacter woesei type strain (ID131577).</title>
        <authorList>
            <person name="Pukall R."/>
            <person name="Lapidus A."/>
            <person name="Glavina Del Rio T."/>
            <person name="Copeland A."/>
            <person name="Tice H."/>
            <person name="Cheng J.-F."/>
            <person name="Lucas S."/>
            <person name="Chen F."/>
            <person name="Nolan M."/>
            <person name="Bruce D."/>
            <person name="Goodwin L."/>
            <person name="Pitluck S."/>
            <person name="Mavromatis K."/>
            <person name="Ivanova N."/>
            <person name="Ovchinnikova G."/>
            <person name="Pati A."/>
            <person name="Chen A."/>
            <person name="Palaniappan K."/>
            <person name="Land M."/>
            <person name="Hauser L."/>
            <person name="Chang Y.-J."/>
            <person name="Jeffries C.D."/>
            <person name="Chain P."/>
            <person name="Meincke L."/>
            <person name="Sims D."/>
            <person name="Brettin T."/>
            <person name="Detter J.C."/>
            <person name="Rohde M."/>
            <person name="Goeker M."/>
            <person name="Bristow J."/>
            <person name="Eisen J.A."/>
            <person name="Markowitz V."/>
            <person name="Kyrpides N.C."/>
            <person name="Klenk H.-P."/>
            <person name="Hugenholtz P."/>
        </authorList>
    </citation>
    <scope>NUCLEOTIDE SEQUENCE [LARGE SCALE GENOMIC DNA]</scope>
    <source>
        <strain evidence="2">DSM 14684 / CIP 108061 / JCM 11494 / NBRC 100937 / ID131577</strain>
    </source>
</reference>
<dbReference type="RefSeq" id="WP_012931806.1">
    <property type="nucleotide sequence ID" value="NC_013739.1"/>
</dbReference>
<sequence>MVLWSGLDVWTAEAARVELNDDGLRATGTQLGAEQVPYRLDYALDATGPGFATRHMRVAAAGEGWRRSIDLLRDDGGGWRCDADAEGDVDLPAPGGDLSALGPDALDCDLGLSSLTNLMPIRRHALHERAGRRDIVVAWISVPDLAVTIDPQTYEHLRTGVVRFSQPDGFSADIEVDADGLVLHYPQIARRVRTAPSDVA</sequence>
<dbReference type="AlphaFoldDB" id="D3F680"/>
<protein>
    <recommendedName>
        <fullName evidence="3">Glycolipid-binding family protein</fullName>
    </recommendedName>
</protein>
<gene>
    <name evidence="1" type="ordered locus">Cwoe_0317</name>
</gene>
<dbReference type="SUPFAM" id="SSF159275">
    <property type="entry name" value="PA1994-like"/>
    <property type="match status" value="1"/>
</dbReference>